<dbReference type="RefSeq" id="XP_009544031.1">
    <property type="nucleotide sequence ID" value="XM_009545736.1"/>
</dbReference>
<dbReference type="Proteomes" id="UP000030671">
    <property type="component" value="Unassembled WGS sequence"/>
</dbReference>
<dbReference type="PANTHER" id="PTHR38407:SF1">
    <property type="entry name" value="PROTEIN IVY1"/>
    <property type="match status" value="1"/>
</dbReference>
<dbReference type="AlphaFoldDB" id="W4KGC5"/>
<dbReference type="KEGG" id="hir:HETIRDRAFT_313056"/>
<dbReference type="HOGENOM" id="CLU_029202_0_0_1"/>
<feature type="region of interest" description="Disordered" evidence="2">
    <location>
        <begin position="305"/>
        <end position="370"/>
    </location>
</feature>
<feature type="coiled-coil region" evidence="1">
    <location>
        <begin position="164"/>
        <end position="212"/>
    </location>
</feature>
<dbReference type="STRING" id="747525.W4KGC5"/>
<feature type="compositionally biased region" description="Low complexity" evidence="2">
    <location>
        <begin position="414"/>
        <end position="435"/>
    </location>
</feature>
<dbReference type="GO" id="GO:0000329">
    <property type="term" value="C:fungal-type vacuole membrane"/>
    <property type="evidence" value="ECO:0007669"/>
    <property type="project" value="InterPro"/>
</dbReference>
<sequence length="521" mass="56042">MHKARSLRSLAISTNINRQHDGPPSPTFSEVTNASAMNFGENGPAKIVTRADLKASMQAYDNLLNSCANYRSALLNMSRVTAMFADAMEVCASMKGPTYEQGTRLQAASGLHHMIGNHWHVLSETLDKSFEKPLRQHLETYRTIVHERSASYERALREKSNIIRDTEKRNMNRKERNLQSFRQALIVLQRQVDELDELKARHYEEILEHEEEVWDVVQGKARNPKICVVVRSTMDVFDRFTAKASDPVIEPMLQSVPDPFDSYGQQPSEDQIFSILPPLSIMAAASPSPSPLSSTPQTEASDIFATGTTAWGPPPAALYTDTSTEWADATSPSPSTSTSPTASASPRSSSPSHRVHRPASPPNSRRTESKLRSVLAVIDEARNRTLAIAPATNGGTNGSGSRNGNGNGNGIGTNSGASTSTGTPSSSLSSSGLNAPPAPDAARDARISSWAAFPFASYASRPGSEETTPRSSTFFAPTVPPDPDPAPDVERERGRGRSPQSDETATITAVPAVSAAAASAS</sequence>
<dbReference type="GO" id="GO:0005543">
    <property type="term" value="F:phospholipid binding"/>
    <property type="evidence" value="ECO:0007669"/>
    <property type="project" value="InterPro"/>
</dbReference>
<feature type="compositionally biased region" description="Gly residues" evidence="2">
    <location>
        <begin position="395"/>
        <end position="413"/>
    </location>
</feature>
<organism evidence="3 4">
    <name type="scientific">Heterobasidion irregulare (strain TC 32-1)</name>
    <dbReference type="NCBI Taxonomy" id="747525"/>
    <lineage>
        <taxon>Eukaryota</taxon>
        <taxon>Fungi</taxon>
        <taxon>Dikarya</taxon>
        <taxon>Basidiomycota</taxon>
        <taxon>Agaricomycotina</taxon>
        <taxon>Agaricomycetes</taxon>
        <taxon>Russulales</taxon>
        <taxon>Bondarzewiaceae</taxon>
        <taxon>Heterobasidion</taxon>
        <taxon>Heterobasidion annosum species complex</taxon>
    </lineage>
</organism>
<dbReference type="EMBL" id="KI925456">
    <property type="protein sequence ID" value="ETW84350.1"/>
    <property type="molecule type" value="Genomic_DNA"/>
</dbReference>
<dbReference type="Gene3D" id="1.20.1270.60">
    <property type="entry name" value="Arfaptin homology (AH) domain/BAR domain"/>
    <property type="match status" value="1"/>
</dbReference>
<dbReference type="InterPro" id="IPR037470">
    <property type="entry name" value="IVY1"/>
</dbReference>
<evidence type="ECO:0000256" key="2">
    <source>
        <dbReference type="SAM" id="MobiDB-lite"/>
    </source>
</evidence>
<dbReference type="eggNOG" id="ENOG502QTA6">
    <property type="taxonomic scope" value="Eukaryota"/>
</dbReference>
<feature type="region of interest" description="Disordered" evidence="2">
    <location>
        <begin position="388"/>
        <end position="441"/>
    </location>
</feature>
<evidence type="ECO:0000313" key="4">
    <source>
        <dbReference type="Proteomes" id="UP000030671"/>
    </source>
</evidence>
<reference evidence="3 4" key="1">
    <citation type="journal article" date="2012" name="New Phytol.">
        <title>Insight into trade-off between wood decay and parasitism from the genome of a fungal forest pathogen.</title>
        <authorList>
            <person name="Olson A."/>
            <person name="Aerts A."/>
            <person name="Asiegbu F."/>
            <person name="Belbahri L."/>
            <person name="Bouzid O."/>
            <person name="Broberg A."/>
            <person name="Canback B."/>
            <person name="Coutinho P.M."/>
            <person name="Cullen D."/>
            <person name="Dalman K."/>
            <person name="Deflorio G."/>
            <person name="van Diepen L.T."/>
            <person name="Dunand C."/>
            <person name="Duplessis S."/>
            <person name="Durling M."/>
            <person name="Gonthier P."/>
            <person name="Grimwood J."/>
            <person name="Fossdal C.G."/>
            <person name="Hansson D."/>
            <person name="Henrissat B."/>
            <person name="Hietala A."/>
            <person name="Himmelstrand K."/>
            <person name="Hoffmeister D."/>
            <person name="Hogberg N."/>
            <person name="James T.Y."/>
            <person name="Karlsson M."/>
            <person name="Kohler A."/>
            <person name="Kues U."/>
            <person name="Lee Y.H."/>
            <person name="Lin Y.C."/>
            <person name="Lind M."/>
            <person name="Lindquist E."/>
            <person name="Lombard V."/>
            <person name="Lucas S."/>
            <person name="Lunden K."/>
            <person name="Morin E."/>
            <person name="Murat C."/>
            <person name="Park J."/>
            <person name="Raffaello T."/>
            <person name="Rouze P."/>
            <person name="Salamov A."/>
            <person name="Schmutz J."/>
            <person name="Solheim H."/>
            <person name="Stahlberg J."/>
            <person name="Velez H."/>
            <person name="de Vries R.P."/>
            <person name="Wiebenga A."/>
            <person name="Woodward S."/>
            <person name="Yakovlev I."/>
            <person name="Garbelotto M."/>
            <person name="Martin F."/>
            <person name="Grigoriev I.V."/>
            <person name="Stenlid J."/>
        </authorList>
    </citation>
    <scope>NUCLEOTIDE SEQUENCE [LARGE SCALE GENOMIC DNA]</scope>
    <source>
        <strain evidence="3 4">TC 32-1</strain>
    </source>
</reference>
<dbReference type="SUPFAM" id="SSF103657">
    <property type="entry name" value="BAR/IMD domain-like"/>
    <property type="match status" value="1"/>
</dbReference>
<evidence type="ECO:0000313" key="3">
    <source>
        <dbReference type="EMBL" id="ETW84350.1"/>
    </source>
</evidence>
<feature type="compositionally biased region" description="Low complexity" evidence="2">
    <location>
        <begin position="329"/>
        <end position="352"/>
    </location>
</feature>
<dbReference type="InterPro" id="IPR027267">
    <property type="entry name" value="AH/BAR_dom_sf"/>
</dbReference>
<accession>W4KGC5</accession>
<evidence type="ECO:0008006" key="5">
    <source>
        <dbReference type="Google" id="ProtNLM"/>
    </source>
</evidence>
<name>W4KGC5_HETIT</name>
<dbReference type="OrthoDB" id="5594612at2759"/>
<evidence type="ECO:0000256" key="1">
    <source>
        <dbReference type="SAM" id="Coils"/>
    </source>
</evidence>
<feature type="compositionally biased region" description="Low complexity" evidence="2">
    <location>
        <begin position="504"/>
        <end position="521"/>
    </location>
</feature>
<dbReference type="GeneID" id="20669995"/>
<keyword evidence="1" id="KW-0175">Coiled coil</keyword>
<keyword evidence="4" id="KW-1185">Reference proteome</keyword>
<feature type="region of interest" description="Disordered" evidence="2">
    <location>
        <begin position="459"/>
        <end position="521"/>
    </location>
</feature>
<dbReference type="InParanoid" id="W4KGC5"/>
<protein>
    <recommendedName>
        <fullName evidence="5">IMD domain-containing protein</fullName>
    </recommendedName>
</protein>
<gene>
    <name evidence="3" type="ORF">HETIRDRAFT_313056</name>
</gene>
<proteinExistence type="predicted"/>
<dbReference type="PANTHER" id="PTHR38407">
    <property type="entry name" value="PROTEIN IVY1"/>
    <property type="match status" value="1"/>
</dbReference>
<dbReference type="GO" id="GO:0042144">
    <property type="term" value="P:vacuole fusion, non-autophagic"/>
    <property type="evidence" value="ECO:0007669"/>
    <property type="project" value="InterPro"/>
</dbReference>